<dbReference type="SUPFAM" id="SSF53163">
    <property type="entry name" value="HybD-like"/>
    <property type="match status" value="1"/>
</dbReference>
<dbReference type="AlphaFoldDB" id="A0A7V3UZ08"/>
<dbReference type="EMBL" id="DTMZ01000007">
    <property type="protein sequence ID" value="HGD12604.1"/>
    <property type="molecule type" value="Genomic_DNA"/>
</dbReference>
<comment type="caution">
    <text evidence="1">The sequence shown here is derived from an EMBL/GenBank/DDBJ whole genome shotgun (WGS) entry which is preliminary data.</text>
</comment>
<name>A0A7V3UZ08_UNCW3</name>
<dbReference type="InterPro" id="IPR023430">
    <property type="entry name" value="Pept_HybD-like_dom_sf"/>
</dbReference>
<proteinExistence type="predicted"/>
<dbReference type="InterPro" id="IPR004420">
    <property type="entry name" value="Pept_A31_hyd_mat_HycI"/>
</dbReference>
<dbReference type="Gene3D" id="3.40.50.1450">
    <property type="entry name" value="HybD-like"/>
    <property type="match status" value="1"/>
</dbReference>
<dbReference type="InterPro" id="IPR000671">
    <property type="entry name" value="Peptidase_A31"/>
</dbReference>
<dbReference type="PRINTS" id="PR00446">
    <property type="entry name" value="HYDRGNUPTAKE"/>
</dbReference>
<dbReference type="PANTHER" id="PTHR30302">
    <property type="entry name" value="HYDROGENASE 1 MATURATION PROTEASE"/>
    <property type="match status" value="1"/>
</dbReference>
<dbReference type="GO" id="GO:0016485">
    <property type="term" value="P:protein processing"/>
    <property type="evidence" value="ECO:0007669"/>
    <property type="project" value="TreeGrafter"/>
</dbReference>
<dbReference type="GO" id="GO:0004175">
    <property type="term" value="F:endopeptidase activity"/>
    <property type="evidence" value="ECO:0007669"/>
    <property type="project" value="TreeGrafter"/>
</dbReference>
<accession>A0A7V3UZ08</accession>
<reference evidence="1" key="1">
    <citation type="journal article" date="2020" name="mSystems">
        <title>Genome- and Community-Level Interaction Insights into Carbon Utilization and Element Cycling Functions of Hydrothermarchaeota in Hydrothermal Sediment.</title>
        <authorList>
            <person name="Zhou Z."/>
            <person name="Liu Y."/>
            <person name="Xu W."/>
            <person name="Pan J."/>
            <person name="Luo Z.H."/>
            <person name="Li M."/>
        </authorList>
    </citation>
    <scope>NUCLEOTIDE SEQUENCE [LARGE SCALE GENOMIC DNA]</scope>
    <source>
        <strain evidence="1">SpSt-914</strain>
    </source>
</reference>
<dbReference type="Pfam" id="PF01750">
    <property type="entry name" value="HycI"/>
    <property type="match status" value="1"/>
</dbReference>
<dbReference type="GO" id="GO:0008047">
    <property type="term" value="F:enzyme activator activity"/>
    <property type="evidence" value="ECO:0007669"/>
    <property type="project" value="InterPro"/>
</dbReference>
<dbReference type="PANTHER" id="PTHR30302:SF7">
    <property type="entry name" value="F420-NONREDUCING HYDROGENASE II"/>
    <property type="match status" value="1"/>
</dbReference>
<dbReference type="CDD" id="cd06067">
    <property type="entry name" value="H2MP_MemB-H2evol"/>
    <property type="match status" value="1"/>
</dbReference>
<evidence type="ECO:0000313" key="1">
    <source>
        <dbReference type="EMBL" id="HGD12604.1"/>
    </source>
</evidence>
<protein>
    <submittedName>
        <fullName evidence="1">Hydrogenase 3 maturation endopeptidase HyCI</fullName>
    </submittedName>
</protein>
<dbReference type="NCBIfam" id="TIGR00072">
    <property type="entry name" value="hydrog_prot"/>
    <property type="match status" value="1"/>
</dbReference>
<organism evidence="1">
    <name type="scientific">candidate division WOR-3 bacterium</name>
    <dbReference type="NCBI Taxonomy" id="2052148"/>
    <lineage>
        <taxon>Bacteria</taxon>
        <taxon>Bacteria division WOR-3</taxon>
    </lineage>
</organism>
<sequence>MAEITPASDLKTVILTVGNWERGDDGVGTRIAELLKKRNRTRAIIFDAGVVPENYLGPVIDARPDRVLIVDACLFNGEPGEFRVFDRAEFGNLMVAGFSTHNPPLSLVADLIHAETGAEIYLLGIRPKTATGNQLSPAVQAALEEIVSFIESWVFSD</sequence>
<gene>
    <name evidence="1" type="ORF">ENX16_00755</name>
</gene>